<dbReference type="Gene3D" id="3.60.40.10">
    <property type="entry name" value="PPM-type phosphatase domain"/>
    <property type="match status" value="1"/>
</dbReference>
<dbReference type="CDD" id="cd00143">
    <property type="entry name" value="PP2Cc"/>
    <property type="match status" value="1"/>
</dbReference>
<name>D4MVT0_ANAHA</name>
<accession>D4MVT0</accession>
<dbReference type="STRING" id="649756.ERS852387_02234"/>
<reference evidence="2 3" key="1">
    <citation type="submission" date="2010-03" db="EMBL/GenBank/DDBJ databases">
        <title>The genome sequence of Clostridiales sp. SSC/2.</title>
        <authorList>
            <consortium name="metaHIT consortium -- http://www.metahit.eu/"/>
            <person name="Pajon A."/>
            <person name="Turner K."/>
            <person name="Parkhill J."/>
            <person name="Duncan S."/>
            <person name="Flint H."/>
        </authorList>
    </citation>
    <scope>NUCLEOTIDE SEQUENCE [LARGE SCALE GENOMIC DNA]</scope>
    <source>
        <strain evidence="2 3">SSC/2</strain>
    </source>
</reference>
<dbReference type="KEGG" id="bprl:CL2_26750"/>
<proteinExistence type="predicted"/>
<dbReference type="InterPro" id="IPR036457">
    <property type="entry name" value="PPM-type-like_dom_sf"/>
</dbReference>
<evidence type="ECO:0000313" key="2">
    <source>
        <dbReference type="EMBL" id="CBL39496.1"/>
    </source>
</evidence>
<organism evidence="2 3">
    <name type="scientific">Anaerostipes hadrus</name>
    <dbReference type="NCBI Taxonomy" id="649756"/>
    <lineage>
        <taxon>Bacteria</taxon>
        <taxon>Bacillati</taxon>
        <taxon>Bacillota</taxon>
        <taxon>Clostridia</taxon>
        <taxon>Lachnospirales</taxon>
        <taxon>Lachnospiraceae</taxon>
        <taxon>Anaerostipes</taxon>
    </lineage>
</organism>
<dbReference type="InterPro" id="IPR001932">
    <property type="entry name" value="PPM-type_phosphatase-like_dom"/>
</dbReference>
<dbReference type="PATRIC" id="fig|245018.3.peg.2960"/>
<dbReference type="Proteomes" id="UP000008960">
    <property type="component" value="Chromosome"/>
</dbReference>
<feature type="domain" description="PPM-type phosphatase" evidence="1">
    <location>
        <begin position="10"/>
        <end position="141"/>
    </location>
</feature>
<dbReference type="RefSeq" id="WP_015530799.1">
    <property type="nucleotide sequence ID" value="NC_021016.1"/>
</dbReference>
<reference evidence="2 3" key="2">
    <citation type="submission" date="2010-03" db="EMBL/GenBank/DDBJ databases">
        <authorList>
            <person name="Pajon A."/>
        </authorList>
    </citation>
    <scope>NUCLEOTIDE SEQUENCE [LARGE SCALE GENOMIC DNA]</scope>
    <source>
        <strain evidence="2 3">SSC/2</strain>
    </source>
</reference>
<gene>
    <name evidence="2" type="ORF">CL2_26750</name>
</gene>
<evidence type="ECO:0000313" key="3">
    <source>
        <dbReference type="Proteomes" id="UP000008960"/>
    </source>
</evidence>
<dbReference type="EMBL" id="FP929061">
    <property type="protein sequence ID" value="CBL39496.1"/>
    <property type="molecule type" value="Genomic_DNA"/>
</dbReference>
<dbReference type="SUPFAM" id="SSF81606">
    <property type="entry name" value="PP2C-like"/>
    <property type="match status" value="1"/>
</dbReference>
<dbReference type="AlphaFoldDB" id="D4MVT0"/>
<protein>
    <submittedName>
        <fullName evidence="2">Serine/threonine protein phosphatase</fullName>
    </submittedName>
</protein>
<dbReference type="Pfam" id="PF13672">
    <property type="entry name" value="PP2C_2"/>
    <property type="match status" value="1"/>
</dbReference>
<evidence type="ECO:0000259" key="1">
    <source>
        <dbReference type="Pfam" id="PF13672"/>
    </source>
</evidence>
<sequence>MIDTIGMTDIGNGRPSNQDAYLLRQKEKNGKLYLLAVVCDGMGGLKKGEIASHYIVEVLKQWFDETLFDGLETMGIDMIEQNLIDLIRRINQNLLLMSRRMEETKSMGSTLTLLFVEEHEFFVLNVGDSRTYWFDRDRKFVTTDHTLAELELRAGHLTKEQAKKIREDIF</sequence>